<dbReference type="EMBL" id="BGZK01003247">
    <property type="protein sequence ID" value="GBO99144.1"/>
    <property type="molecule type" value="Genomic_DNA"/>
</dbReference>
<dbReference type="AlphaFoldDB" id="A0A4C1SAK3"/>
<dbReference type="Proteomes" id="UP000299102">
    <property type="component" value="Unassembled WGS sequence"/>
</dbReference>
<protein>
    <submittedName>
        <fullName evidence="1">Uncharacterized protein</fullName>
    </submittedName>
</protein>
<evidence type="ECO:0000313" key="2">
    <source>
        <dbReference type="Proteomes" id="UP000299102"/>
    </source>
</evidence>
<accession>A0A4C1SAK3</accession>
<comment type="caution">
    <text evidence="1">The sequence shown here is derived from an EMBL/GenBank/DDBJ whole genome shotgun (WGS) entry which is preliminary data.</text>
</comment>
<keyword evidence="2" id="KW-1185">Reference proteome</keyword>
<proteinExistence type="predicted"/>
<sequence length="115" mass="11986">MPNVVPAHTTAPANFVSTSLLPSTQSILSTSEQPASSLPQALVPTASALSTHAAKLLQDNLIAPQPPAFVPANLGPQTPTVAYSQHLQVPLPPPPPPSFSNTVAFINTTYFVYTS</sequence>
<reference evidence="1 2" key="1">
    <citation type="journal article" date="2019" name="Commun. Biol.">
        <title>The bagworm genome reveals a unique fibroin gene that provides high tensile strength.</title>
        <authorList>
            <person name="Kono N."/>
            <person name="Nakamura H."/>
            <person name="Ohtoshi R."/>
            <person name="Tomita M."/>
            <person name="Numata K."/>
            <person name="Arakawa K."/>
        </authorList>
    </citation>
    <scope>NUCLEOTIDE SEQUENCE [LARGE SCALE GENOMIC DNA]</scope>
</reference>
<organism evidence="1 2">
    <name type="scientific">Eumeta variegata</name>
    <name type="common">Bagworm moth</name>
    <name type="synonym">Eumeta japonica</name>
    <dbReference type="NCBI Taxonomy" id="151549"/>
    <lineage>
        <taxon>Eukaryota</taxon>
        <taxon>Metazoa</taxon>
        <taxon>Ecdysozoa</taxon>
        <taxon>Arthropoda</taxon>
        <taxon>Hexapoda</taxon>
        <taxon>Insecta</taxon>
        <taxon>Pterygota</taxon>
        <taxon>Neoptera</taxon>
        <taxon>Endopterygota</taxon>
        <taxon>Lepidoptera</taxon>
        <taxon>Glossata</taxon>
        <taxon>Ditrysia</taxon>
        <taxon>Tineoidea</taxon>
        <taxon>Psychidae</taxon>
        <taxon>Oiketicinae</taxon>
        <taxon>Eumeta</taxon>
    </lineage>
</organism>
<name>A0A4C1SAK3_EUMVA</name>
<evidence type="ECO:0000313" key="1">
    <source>
        <dbReference type="EMBL" id="GBO99144.1"/>
    </source>
</evidence>
<gene>
    <name evidence="1" type="ORF">EVAR_70649_1</name>
</gene>